<evidence type="ECO:0000256" key="1">
    <source>
        <dbReference type="ARBA" id="ARBA00002354"/>
    </source>
</evidence>
<dbReference type="Pfam" id="PF00273">
    <property type="entry name" value="Serum_albumin"/>
    <property type="match status" value="2"/>
</dbReference>
<dbReference type="PRINTS" id="PR00802">
    <property type="entry name" value="SERUMALBUMIN"/>
</dbReference>
<feature type="domain" description="Albumin" evidence="15">
    <location>
        <begin position="211"/>
        <end position="397"/>
    </location>
</feature>
<dbReference type="OMA" id="STCCISP"/>
<evidence type="ECO:0000256" key="13">
    <source>
        <dbReference type="ARBA" id="ARBA00046813"/>
    </source>
</evidence>
<comment type="function">
    <text evidence="1">Involved in vitamin D transport and storage, scavenging of extracellular G-actin, enhancement of the chemotactic activity of C5 alpha for neutrophils in inflammation and macrophage activation.</text>
</comment>
<dbReference type="SMART" id="SM00103">
    <property type="entry name" value="ALBUMIN"/>
    <property type="match status" value="2"/>
</dbReference>
<dbReference type="PANTHER" id="PTHR11385">
    <property type="entry name" value="SERUM ALBUMIN-RELATED"/>
    <property type="match status" value="1"/>
</dbReference>
<dbReference type="InterPro" id="IPR020858">
    <property type="entry name" value="Serum_albumin-like"/>
</dbReference>
<keyword evidence="17" id="KW-1185">Reference proteome</keyword>
<dbReference type="GO" id="GO:0072562">
    <property type="term" value="C:blood microparticle"/>
    <property type="evidence" value="ECO:0007669"/>
    <property type="project" value="TreeGrafter"/>
</dbReference>
<keyword evidence="10" id="KW-0009">Actin-binding</keyword>
<dbReference type="SUPFAM" id="SSF48552">
    <property type="entry name" value="Serum albumin-like"/>
    <property type="match status" value="3"/>
</dbReference>
<proteinExistence type="predicted"/>
<dbReference type="GO" id="GO:1902118">
    <property type="term" value="F:calcidiol binding"/>
    <property type="evidence" value="ECO:0007669"/>
    <property type="project" value="Ensembl"/>
</dbReference>
<evidence type="ECO:0000256" key="4">
    <source>
        <dbReference type="ARBA" id="ARBA00022448"/>
    </source>
</evidence>
<evidence type="ECO:0000256" key="8">
    <source>
        <dbReference type="ARBA" id="ARBA00022897"/>
    </source>
</evidence>
<keyword evidence="4" id="KW-0813">Transport</keyword>
<dbReference type="GeneTree" id="ENSGT00390000000113"/>
<evidence type="ECO:0000256" key="3">
    <source>
        <dbReference type="ARBA" id="ARBA00020134"/>
    </source>
</evidence>
<sequence>MKAGVGSLLLLLLSCTHGLQRGKDYFKEKVCNEYNALGETNFRSISIIINSRKYSNATFEQIISLVNDMLDLAKKCCGAGADPDCYENESTAFSEKSCRPDAPFPRHPGIAGCCTQHGLDRKLCLAALKHPPKEFPTYVEPSNEEICDALKKDPRGFEERFLVDYSSDYSYAPLPILLNSTINYLSIIRTCCASIQSNICFLKERLRHKPVQAFAHVSNKACALDALLGKNKTKVSYLIKFTQQTPSLSFDNAIALAGEASEILSKCCTSLEERCFQNELKLHIAHICNTACSGNERLQSCCRSKDDVEKYLCIYLLPWDRPSQGPQAPSSVDEGVCRKDGEVDIYRNIYDVAQIYTRAPEALLITLYSANQAAATDCCGLPDPKACFTEKASKTIAPLHALIEKGNEICGEYTDHTHVEFLKRLKANALTLFPPGTLDAENQASALVEQRISYVTKCCHLNAPPTYCGIQVKDPAATICFLADCIENES</sequence>
<protein>
    <recommendedName>
        <fullName evidence="3">Vitamin D-binding protein</fullName>
    </recommendedName>
    <alternativeName>
        <fullName evidence="11">Gc-globulin</fullName>
    </alternativeName>
    <alternativeName>
        <fullName evidence="12">Group-specific component</fullName>
    </alternativeName>
</protein>
<dbReference type="CTD" id="2638"/>
<evidence type="ECO:0000256" key="12">
    <source>
        <dbReference type="ARBA" id="ARBA00032443"/>
    </source>
</evidence>
<evidence type="ECO:0000256" key="9">
    <source>
        <dbReference type="ARBA" id="ARBA00023157"/>
    </source>
</evidence>
<dbReference type="GO" id="GO:0090482">
    <property type="term" value="F:vitamin transmembrane transporter activity"/>
    <property type="evidence" value="ECO:0007669"/>
    <property type="project" value="InterPro"/>
</dbReference>
<keyword evidence="7" id="KW-0677">Repeat</keyword>
<evidence type="ECO:0000259" key="15">
    <source>
        <dbReference type="PROSITE" id="PS51438"/>
    </source>
</evidence>
<evidence type="ECO:0000256" key="2">
    <source>
        <dbReference type="ARBA" id="ARBA00004613"/>
    </source>
</evidence>
<dbReference type="GO" id="GO:0042359">
    <property type="term" value="P:vitamin D metabolic process"/>
    <property type="evidence" value="ECO:0007669"/>
    <property type="project" value="Ensembl"/>
</dbReference>
<dbReference type="PANTHER" id="PTHR11385:SF11">
    <property type="entry name" value="VITAMIN D-BINDING PROTEIN"/>
    <property type="match status" value="1"/>
</dbReference>
<dbReference type="KEGG" id="ptex:113447178"/>
<dbReference type="CDD" id="cd00015">
    <property type="entry name" value="ALBUMIN"/>
    <property type="match status" value="1"/>
</dbReference>
<keyword evidence="6 14" id="KW-0732">Signal</keyword>
<dbReference type="InterPro" id="IPR000264">
    <property type="entry name" value="ALB/AFP/VDB"/>
</dbReference>
<evidence type="ECO:0000256" key="5">
    <source>
        <dbReference type="ARBA" id="ARBA00022525"/>
    </source>
</evidence>
<evidence type="ECO:0000256" key="14">
    <source>
        <dbReference type="SAM" id="SignalP"/>
    </source>
</evidence>
<feature type="chain" id="PRO_5025341646" description="Vitamin D-binding protein" evidence="14">
    <location>
        <begin position="19"/>
        <end position="490"/>
    </location>
</feature>
<reference evidence="16" key="1">
    <citation type="submission" date="2025-08" db="UniProtKB">
        <authorList>
            <consortium name="Ensembl"/>
        </authorList>
    </citation>
    <scope>IDENTIFICATION</scope>
</reference>
<evidence type="ECO:0000256" key="7">
    <source>
        <dbReference type="ARBA" id="ARBA00022737"/>
    </source>
</evidence>
<name>A0A670ZSI0_PSETE</name>
<dbReference type="AlphaFoldDB" id="A0A670ZSI0"/>
<keyword evidence="8" id="KW-0848">Vitamin D</keyword>
<dbReference type="PRINTS" id="PR00804">
    <property type="entry name" value="VITAMNDBNDNG"/>
</dbReference>
<dbReference type="InterPro" id="IPR015247">
    <property type="entry name" value="VitD-bind_III"/>
</dbReference>
<dbReference type="OrthoDB" id="9874779at2759"/>
<dbReference type="GO" id="GO:0005737">
    <property type="term" value="C:cytoplasm"/>
    <property type="evidence" value="ECO:0007669"/>
    <property type="project" value="TreeGrafter"/>
</dbReference>
<dbReference type="Gene3D" id="1.10.246.10">
    <property type="match status" value="5"/>
</dbReference>
<feature type="domain" description="Albumin" evidence="15">
    <location>
        <begin position="18"/>
        <end position="210"/>
    </location>
</feature>
<evidence type="ECO:0000313" key="16">
    <source>
        <dbReference type="Ensembl" id="ENSPTXP00000025720.1"/>
    </source>
</evidence>
<keyword evidence="5" id="KW-0964">Secreted</keyword>
<organism evidence="16 17">
    <name type="scientific">Pseudonaja textilis</name>
    <name type="common">Eastern brown snake</name>
    <dbReference type="NCBI Taxonomy" id="8673"/>
    <lineage>
        <taxon>Eukaryota</taxon>
        <taxon>Metazoa</taxon>
        <taxon>Chordata</taxon>
        <taxon>Craniata</taxon>
        <taxon>Vertebrata</taxon>
        <taxon>Euteleostomi</taxon>
        <taxon>Lepidosauria</taxon>
        <taxon>Squamata</taxon>
        <taxon>Bifurcata</taxon>
        <taxon>Unidentata</taxon>
        <taxon>Episquamata</taxon>
        <taxon>Toxicofera</taxon>
        <taxon>Serpentes</taxon>
        <taxon>Colubroidea</taxon>
        <taxon>Elapidae</taxon>
        <taxon>Hydrophiinae</taxon>
        <taxon>Pseudonaja</taxon>
    </lineage>
</organism>
<comment type="subcellular location">
    <subcellularLocation>
        <location evidence="2">Secreted</location>
    </subcellularLocation>
</comment>
<evidence type="ECO:0000313" key="17">
    <source>
        <dbReference type="Proteomes" id="UP000472273"/>
    </source>
</evidence>
<keyword evidence="9" id="KW-1015">Disulfide bond</keyword>
<reference evidence="16" key="2">
    <citation type="submission" date="2025-09" db="UniProtKB">
        <authorList>
            <consortium name="Ensembl"/>
        </authorList>
    </citation>
    <scope>IDENTIFICATION</scope>
</reference>
<dbReference type="Proteomes" id="UP000472273">
    <property type="component" value="Unplaced"/>
</dbReference>
<gene>
    <name evidence="16" type="primary">GC</name>
</gene>
<evidence type="ECO:0000256" key="6">
    <source>
        <dbReference type="ARBA" id="ARBA00022729"/>
    </source>
</evidence>
<dbReference type="Pfam" id="PF09164">
    <property type="entry name" value="VitD-bind_III"/>
    <property type="match status" value="1"/>
</dbReference>
<evidence type="ECO:0000256" key="11">
    <source>
        <dbReference type="ARBA" id="ARBA00029834"/>
    </source>
</evidence>
<dbReference type="InterPro" id="IPR000213">
    <property type="entry name" value="VitD-bd"/>
</dbReference>
<comment type="subunit">
    <text evidence="13">Associates with membrane-bound immunoglobulin on the surface of B-lymphocytes and with IgG Fc receptor on the membranes of T-lymphocytes. Interacts with LRP2; the interaction is required for renal uptake of GC in complex with 25-hydroxyvitamin D3.</text>
</comment>
<dbReference type="RefSeq" id="XP_026573004.1">
    <property type="nucleotide sequence ID" value="XM_026717219.1"/>
</dbReference>
<dbReference type="PROSITE" id="PS51257">
    <property type="entry name" value="PROKAR_LIPOPROTEIN"/>
    <property type="match status" value="1"/>
</dbReference>
<evidence type="ECO:0000256" key="10">
    <source>
        <dbReference type="ARBA" id="ARBA00023203"/>
    </source>
</evidence>
<dbReference type="GeneID" id="113447178"/>
<dbReference type="PROSITE" id="PS51438">
    <property type="entry name" value="ALBUMIN_2"/>
    <property type="match status" value="2"/>
</dbReference>
<accession>A0A670ZSI0</accession>
<dbReference type="GO" id="GO:0003779">
    <property type="term" value="F:actin binding"/>
    <property type="evidence" value="ECO:0007669"/>
    <property type="project" value="UniProtKB-KW"/>
</dbReference>
<dbReference type="Ensembl" id="ENSPTXT00000026518.1">
    <property type="protein sequence ID" value="ENSPTXP00000025720.1"/>
    <property type="gene ID" value="ENSPTXG00000017889.1"/>
</dbReference>
<dbReference type="InterPro" id="IPR014760">
    <property type="entry name" value="Serum_albumin_N"/>
</dbReference>
<feature type="signal peptide" evidence="14">
    <location>
        <begin position="1"/>
        <end position="18"/>
    </location>
</feature>